<gene>
    <name evidence="2" type="ORF">CCUR1050_LOCUS30985</name>
</gene>
<protein>
    <recommendedName>
        <fullName evidence="3">Protein kinase domain-containing protein</fullName>
    </recommendedName>
</protein>
<organism evidence="2">
    <name type="scientific">Cryptomonas curvata</name>
    <dbReference type="NCBI Taxonomy" id="233186"/>
    <lineage>
        <taxon>Eukaryota</taxon>
        <taxon>Cryptophyceae</taxon>
        <taxon>Cryptomonadales</taxon>
        <taxon>Cryptomonadaceae</taxon>
        <taxon>Cryptomonas</taxon>
    </lineage>
</organism>
<dbReference type="EMBL" id="HBEZ01056387">
    <property type="protein sequence ID" value="CAD8658867.1"/>
    <property type="molecule type" value="Transcribed_RNA"/>
</dbReference>
<evidence type="ECO:0000256" key="1">
    <source>
        <dbReference type="SAM" id="SignalP"/>
    </source>
</evidence>
<evidence type="ECO:0008006" key="3">
    <source>
        <dbReference type="Google" id="ProtNLM"/>
    </source>
</evidence>
<name>A0A7S0N5M7_9CRYP</name>
<dbReference type="AlphaFoldDB" id="A0A7S0N5M7"/>
<dbReference type="SUPFAM" id="SSF56112">
    <property type="entry name" value="Protein kinase-like (PK-like)"/>
    <property type="match status" value="1"/>
</dbReference>
<sequence length="722" mass="81533">MRVLRALFLFLLFVTFTVGRKNFRDRAATVATSKFKGPSQTALPLDRGRGRPKGSTFKQIFKGVDKSGTYLASRSSCSKQDNKVNEEIWQQSLLDQNVFISPTIDHIEAGFNASFGPFNESETASELKFKLSMHRHIQNRLKDSKVPPSRIICNLEPHTQSELYVSQVVRNPSTMSNSRLDVACISECGRLVFKVEEAKKSEHGITSQDTITNLQQLAGYLFSAIAFSVWGVLKSKKPIVGLLVYPSAIYRLSFWKPEDSTKVPLGLHHKIEFTDDPLMMGWFLEAFVRDCEADYLSLKRMESTLDFEHVDPADWTCINFKFGTPIMRESKAKLSFLFESEGERLLKWIDCISKQDYVNELIQCEEIPKGRKLIVKYFSALSIYQLEESLASVLKLVEAHHCAQKRDALLRKIDAKKEATRQRDAKQEELFRKIAEMTLKLEAFEAQSTQHTAASIVSPEVAELSQESASNVYRPAGIKTETQSESMLLQSANTLPSAASTPPLPAKFGFKIKHPYIAVMTTAAVHPFLIMRDVGTTLNVMIARSDFLAKWKTSTDFRLKFQDDVGLSALNLVEELMLCHNDIRLPNIAVKDDAFCLIDFDNSRSDVPSDARQSRILLRYPGLASPERNMMYTVGQIAMIVFALDTDTQAAELNDVRVHWLISNPSRPTSKQQRILARFDAWVKSKGKLMEIVFFKTALPPALGGNSDDKSFFVRILNSMLT</sequence>
<keyword evidence="1" id="KW-0732">Signal</keyword>
<dbReference type="InterPro" id="IPR011009">
    <property type="entry name" value="Kinase-like_dom_sf"/>
</dbReference>
<reference evidence="2" key="1">
    <citation type="submission" date="2021-01" db="EMBL/GenBank/DDBJ databases">
        <authorList>
            <person name="Corre E."/>
            <person name="Pelletier E."/>
            <person name="Niang G."/>
            <person name="Scheremetjew M."/>
            <person name="Finn R."/>
            <person name="Kale V."/>
            <person name="Holt S."/>
            <person name="Cochrane G."/>
            <person name="Meng A."/>
            <person name="Brown T."/>
            <person name="Cohen L."/>
        </authorList>
    </citation>
    <scope>NUCLEOTIDE SEQUENCE</scope>
    <source>
        <strain evidence="2">CCAP979/52</strain>
    </source>
</reference>
<feature type="chain" id="PRO_5030958427" description="Protein kinase domain-containing protein" evidence="1">
    <location>
        <begin position="20"/>
        <end position="722"/>
    </location>
</feature>
<feature type="signal peptide" evidence="1">
    <location>
        <begin position="1"/>
        <end position="19"/>
    </location>
</feature>
<evidence type="ECO:0000313" key="2">
    <source>
        <dbReference type="EMBL" id="CAD8658867.1"/>
    </source>
</evidence>
<accession>A0A7S0N5M7</accession>
<proteinExistence type="predicted"/>